<dbReference type="SUPFAM" id="SSF55144">
    <property type="entry name" value="LigT-like"/>
    <property type="match status" value="1"/>
</dbReference>
<reference evidence="2" key="1">
    <citation type="journal article" date="2019" name="Int. J. Syst. Evol. Microbiol.">
        <title>The Global Catalogue of Microorganisms (GCM) 10K type strain sequencing project: providing services to taxonomists for standard genome sequencing and annotation.</title>
        <authorList>
            <consortium name="The Broad Institute Genomics Platform"/>
            <consortium name="The Broad Institute Genome Sequencing Center for Infectious Disease"/>
            <person name="Wu L."/>
            <person name="Ma J."/>
        </authorList>
    </citation>
    <scope>NUCLEOTIDE SEQUENCE [LARGE SCALE GENOMIC DNA]</scope>
    <source>
        <strain evidence="2">NBRC 105830</strain>
    </source>
</reference>
<evidence type="ECO:0008006" key="3">
    <source>
        <dbReference type="Google" id="ProtNLM"/>
    </source>
</evidence>
<sequence>MKPGVSDVFHVKHVAPGLDPTRLLRSSRAIDTATPMESALLLVVPEAEPIVHEHRAQFERAARVGVPAHLTVIYPIEPVDALSADDLGRLRTVFRSAIRFTVELRTTGWFGDDVLFLVPEDSAPIIDLTRQVEAAFPNTPSTVASSKTSTPT</sequence>
<evidence type="ECO:0000313" key="1">
    <source>
        <dbReference type="EMBL" id="GMA21587.1"/>
    </source>
</evidence>
<evidence type="ECO:0000313" key="2">
    <source>
        <dbReference type="Proteomes" id="UP001157109"/>
    </source>
</evidence>
<name>A0ABQ6HUD7_9MICO</name>
<dbReference type="InterPro" id="IPR009097">
    <property type="entry name" value="Cyclic_Pdiesterase"/>
</dbReference>
<organism evidence="1 2">
    <name type="scientific">Arsenicicoccus piscis</name>
    <dbReference type="NCBI Taxonomy" id="673954"/>
    <lineage>
        <taxon>Bacteria</taxon>
        <taxon>Bacillati</taxon>
        <taxon>Actinomycetota</taxon>
        <taxon>Actinomycetes</taxon>
        <taxon>Micrococcales</taxon>
        <taxon>Intrasporangiaceae</taxon>
        <taxon>Arsenicicoccus</taxon>
    </lineage>
</organism>
<dbReference type="Proteomes" id="UP001157109">
    <property type="component" value="Unassembled WGS sequence"/>
</dbReference>
<protein>
    <recommendedName>
        <fullName evidence="3">2'-5' RNA ligase family protein</fullName>
    </recommendedName>
</protein>
<keyword evidence="2" id="KW-1185">Reference proteome</keyword>
<dbReference type="Gene3D" id="3.90.1140.10">
    <property type="entry name" value="Cyclic phosphodiesterase"/>
    <property type="match status" value="1"/>
</dbReference>
<dbReference type="EMBL" id="BSUJ01000001">
    <property type="protein sequence ID" value="GMA21587.1"/>
    <property type="molecule type" value="Genomic_DNA"/>
</dbReference>
<comment type="caution">
    <text evidence="1">The sequence shown here is derived from an EMBL/GenBank/DDBJ whole genome shotgun (WGS) entry which is preliminary data.</text>
</comment>
<proteinExistence type="predicted"/>
<dbReference type="Pfam" id="PF13563">
    <property type="entry name" value="2_5_RNA_ligase2"/>
    <property type="match status" value="1"/>
</dbReference>
<gene>
    <name evidence="1" type="ORF">GCM10025862_36080</name>
</gene>
<accession>A0ABQ6HUD7</accession>